<evidence type="ECO:0000256" key="4">
    <source>
        <dbReference type="SAM" id="MobiDB-lite"/>
    </source>
</evidence>
<keyword evidence="2" id="KW-0813">Transport</keyword>
<feature type="compositionally biased region" description="Polar residues" evidence="4">
    <location>
        <begin position="1"/>
        <end position="12"/>
    </location>
</feature>
<comment type="caution">
    <text evidence="5">The sequence shown here is derived from an EMBL/GenBank/DDBJ whole genome shotgun (WGS) entry which is preliminary data.</text>
</comment>
<sequence>MSRTITRGQQRATEVVSGARNGFTGGGSGAVGTSAAGGSTSAATAVLTKGQFYSAAELLPYMSEAEKATLKQEVLNSINTELLLNADLEVTVPRLLRSCQNESRELRRAMNSIASSQIVEAQRALHLVQENYGKVQELRELFLKQGNLIQGLGADTLSYKHLRQLHHLRDNVGSVIKWSEALKEVRYGNLYVLVEQQAFRSMYDRLRKLQQIRRTVIVKAGARYRSFQTVFEPYFEKLDVILTMFVNEVYKFLREDAMVIAIQKALEDDPADGAVRRGVGFSGGSFGGGGGGGAKGDEGTPEPFECLRQCVAICGDEIAKPAFNFGSDGVETESQINEDAVYAAVAKGVAQLWEEQIMQDVVDPFAQISVYLEQMKKVEPLLGAFELTLFPLSTKLSFFSLVVQAVHAEVMNVMQGYVDPAAELEAHGLIEASLFIQWYKDMMTTNSYAQYVDVSTIDEMSASFMTAAVGGLSAHLTRLCRACAMTVCNDPKGPTVLPSGLPITTGPVDMFSVLQQSLSGLNTAVNMSVMRQIGKACADAIYAYLDECKQRSDFDYWEDDNSSLPTPQPTEEWQQRRMLFLYAFCNDCTTIENNLDTIELKFASCWDYDSPGGGTAATGANDGDGGGGSSSGGGGGGGDTFSTPFQKVQDALPDNAFYYLDEITAQVERIVEDQWVKVFRPGEWYADSTNPVQLIVNTEAEYIDEEFVTMLQEQRSRKLTRQMLIRNVEKYISTLVEFLADVIRNPKKNAIDSWLTFVDCVQRDIDVSFTMWSERISDRRGRLLDLAQRALEVMRQLLTIKKPVDFGYLLQDKLLDDFGDCPTFVIRFCFEARSQEIDRETRERLMAVWAERTAYQKRDKKDMPTGGWTQPPSLLGTVDRTLAELEKPSGFFGRSAKSKRAAEKQQKALQEKDAKRTARKVRRDADAAATKTRTPMAAPKVNSGAVEVASLADILK</sequence>
<keyword evidence="3" id="KW-0268">Exocytosis</keyword>
<feature type="region of interest" description="Disordered" evidence="4">
    <location>
        <begin position="616"/>
        <end position="643"/>
    </location>
</feature>
<feature type="compositionally biased region" description="Gly residues" evidence="4">
    <location>
        <begin position="616"/>
        <end position="639"/>
    </location>
</feature>
<evidence type="ECO:0000313" key="5">
    <source>
        <dbReference type="EMBL" id="KAK7198096.1"/>
    </source>
</evidence>
<dbReference type="GO" id="GO:0051601">
    <property type="term" value="P:exocyst localization"/>
    <property type="evidence" value="ECO:0007669"/>
    <property type="project" value="TreeGrafter"/>
</dbReference>
<accession>A0AAW0EX41</accession>
<evidence type="ECO:0000313" key="6">
    <source>
        <dbReference type="Proteomes" id="UP001430356"/>
    </source>
</evidence>
<evidence type="ECO:0000256" key="3">
    <source>
        <dbReference type="ARBA" id="ARBA00022483"/>
    </source>
</evidence>
<dbReference type="InterPro" id="IPR010326">
    <property type="entry name" value="EXOC3/Sec6"/>
</dbReference>
<dbReference type="Gene3D" id="1.10.357.70">
    <property type="entry name" value="Exocyst complex component Sec6, C-terminal domain"/>
    <property type="match status" value="1"/>
</dbReference>
<dbReference type="PANTHER" id="PTHR21292">
    <property type="entry name" value="EXOCYST COMPLEX COMPONENT SEC6-RELATED"/>
    <property type="match status" value="1"/>
</dbReference>
<dbReference type="InterPro" id="IPR042532">
    <property type="entry name" value="EXOC3/Sec6_C"/>
</dbReference>
<feature type="compositionally biased region" description="Basic and acidic residues" evidence="4">
    <location>
        <begin position="900"/>
        <end position="916"/>
    </location>
</feature>
<evidence type="ECO:0000256" key="2">
    <source>
        <dbReference type="ARBA" id="ARBA00022448"/>
    </source>
</evidence>
<proteinExistence type="inferred from homology"/>
<feature type="region of interest" description="Disordered" evidence="4">
    <location>
        <begin position="894"/>
        <end position="943"/>
    </location>
</feature>
<organism evidence="5 6">
    <name type="scientific">Novymonas esmeraldas</name>
    <dbReference type="NCBI Taxonomy" id="1808958"/>
    <lineage>
        <taxon>Eukaryota</taxon>
        <taxon>Discoba</taxon>
        <taxon>Euglenozoa</taxon>
        <taxon>Kinetoplastea</taxon>
        <taxon>Metakinetoplastina</taxon>
        <taxon>Trypanosomatida</taxon>
        <taxon>Trypanosomatidae</taxon>
        <taxon>Novymonas</taxon>
    </lineage>
</organism>
<name>A0AAW0EX41_9TRYP</name>
<comment type="similarity">
    <text evidence="1">Belongs to the SEC6 family.</text>
</comment>
<keyword evidence="6" id="KW-1185">Reference proteome</keyword>
<feature type="region of interest" description="Disordered" evidence="4">
    <location>
        <begin position="1"/>
        <end position="20"/>
    </location>
</feature>
<dbReference type="GO" id="GO:0000145">
    <property type="term" value="C:exocyst"/>
    <property type="evidence" value="ECO:0007669"/>
    <property type="project" value="InterPro"/>
</dbReference>
<evidence type="ECO:0000256" key="1">
    <source>
        <dbReference type="ARBA" id="ARBA00009447"/>
    </source>
</evidence>
<dbReference type="GO" id="GO:0000149">
    <property type="term" value="F:SNARE binding"/>
    <property type="evidence" value="ECO:0007669"/>
    <property type="project" value="TreeGrafter"/>
</dbReference>
<protein>
    <recommendedName>
        <fullName evidence="7">Exocyst complex component Sec6</fullName>
    </recommendedName>
</protein>
<dbReference type="Proteomes" id="UP001430356">
    <property type="component" value="Unassembled WGS sequence"/>
</dbReference>
<dbReference type="GO" id="GO:0006887">
    <property type="term" value="P:exocytosis"/>
    <property type="evidence" value="ECO:0007669"/>
    <property type="project" value="UniProtKB-KW"/>
</dbReference>
<dbReference type="EMBL" id="JAECZO010000132">
    <property type="protein sequence ID" value="KAK7198096.1"/>
    <property type="molecule type" value="Genomic_DNA"/>
</dbReference>
<dbReference type="PANTHER" id="PTHR21292:SF1">
    <property type="entry name" value="EXOCYST COMPLEX COMPONENT 3"/>
    <property type="match status" value="1"/>
</dbReference>
<evidence type="ECO:0008006" key="7">
    <source>
        <dbReference type="Google" id="ProtNLM"/>
    </source>
</evidence>
<reference evidence="5 6" key="1">
    <citation type="journal article" date="2021" name="MBio">
        <title>A New Model Trypanosomatid, Novymonas esmeraldas: Genomic Perception of Its 'Candidatus Pandoraea novymonadis' Endosymbiont.</title>
        <authorList>
            <person name="Zakharova A."/>
            <person name="Saura A."/>
            <person name="Butenko A."/>
            <person name="Podesvova L."/>
            <person name="Warmusova S."/>
            <person name="Kostygov A.Y."/>
            <person name="Nenarokova A."/>
            <person name="Lukes J."/>
            <person name="Opperdoes F.R."/>
            <person name="Yurchenko V."/>
        </authorList>
    </citation>
    <scope>NUCLEOTIDE SEQUENCE [LARGE SCALE GENOMIC DNA]</scope>
    <source>
        <strain evidence="5 6">E262AT.01</strain>
    </source>
</reference>
<dbReference type="AlphaFoldDB" id="A0AAW0EX41"/>
<gene>
    <name evidence="5" type="ORF">NESM_000765800</name>
</gene>